<dbReference type="Gene3D" id="3.10.450.50">
    <property type="match status" value="1"/>
</dbReference>
<name>A0A381RQH8_9ZZZZ</name>
<feature type="region of interest" description="Disordered" evidence="1">
    <location>
        <begin position="155"/>
        <end position="178"/>
    </location>
</feature>
<evidence type="ECO:0000259" key="2">
    <source>
        <dbReference type="Pfam" id="PF13577"/>
    </source>
</evidence>
<evidence type="ECO:0000256" key="1">
    <source>
        <dbReference type="SAM" id="MobiDB-lite"/>
    </source>
</evidence>
<feature type="compositionally biased region" description="Basic and acidic residues" evidence="1">
    <location>
        <begin position="169"/>
        <end position="178"/>
    </location>
</feature>
<proteinExistence type="predicted"/>
<dbReference type="EMBL" id="UINC01002034">
    <property type="protein sequence ID" value="SUZ92137.1"/>
    <property type="molecule type" value="Genomic_DNA"/>
</dbReference>
<accession>A0A381RQH8</accession>
<dbReference type="CDD" id="cd00531">
    <property type="entry name" value="NTF2_like"/>
    <property type="match status" value="1"/>
</dbReference>
<dbReference type="AlphaFoldDB" id="A0A381RQH8"/>
<dbReference type="SUPFAM" id="SSF54427">
    <property type="entry name" value="NTF2-like"/>
    <property type="match status" value="1"/>
</dbReference>
<protein>
    <recommendedName>
        <fullName evidence="2">SnoaL-like domain-containing protein</fullName>
    </recommendedName>
</protein>
<dbReference type="InterPro" id="IPR037401">
    <property type="entry name" value="SnoaL-like"/>
</dbReference>
<evidence type="ECO:0000313" key="3">
    <source>
        <dbReference type="EMBL" id="SUZ92137.1"/>
    </source>
</evidence>
<dbReference type="Pfam" id="PF13577">
    <property type="entry name" value="SnoaL_4"/>
    <property type="match status" value="1"/>
</dbReference>
<feature type="domain" description="SnoaL-like" evidence="2">
    <location>
        <begin position="11"/>
        <end position="141"/>
    </location>
</feature>
<dbReference type="InterPro" id="IPR032710">
    <property type="entry name" value="NTF2-like_dom_sf"/>
</dbReference>
<reference evidence="3" key="1">
    <citation type="submission" date="2018-05" db="EMBL/GenBank/DDBJ databases">
        <authorList>
            <person name="Lanie J.A."/>
            <person name="Ng W.-L."/>
            <person name="Kazmierczak K.M."/>
            <person name="Andrzejewski T.M."/>
            <person name="Davidsen T.M."/>
            <person name="Wayne K.J."/>
            <person name="Tettelin H."/>
            <person name="Glass J.I."/>
            <person name="Rusch D."/>
            <person name="Podicherti R."/>
            <person name="Tsui H.-C.T."/>
            <person name="Winkler M.E."/>
        </authorList>
    </citation>
    <scope>NUCLEOTIDE SEQUENCE</scope>
</reference>
<sequence length="178" mass="20562">MTNNLEVAATKIEISDVVYKYCRAIDRMDRELLESVFHEDSIHHHGEYEGPSSDFCNFAFDILSEMEFTQHHIGNILIEVDGDTAWSESYWTAYHRIAKGKESEMGFLAEHDSSIDEDVFVGGRYIDRFEKRDGQWKIAKRQGVHDWVRYEPANEKGQLAAAGPTPSRSRKDPAYQRD</sequence>
<gene>
    <name evidence="3" type="ORF">METZ01_LOCUS44991</name>
</gene>
<organism evidence="3">
    <name type="scientific">marine metagenome</name>
    <dbReference type="NCBI Taxonomy" id="408172"/>
    <lineage>
        <taxon>unclassified sequences</taxon>
        <taxon>metagenomes</taxon>
        <taxon>ecological metagenomes</taxon>
    </lineage>
</organism>